<evidence type="ECO:0000313" key="2">
    <source>
        <dbReference type="EMBL" id="OPG15095.1"/>
    </source>
</evidence>
<dbReference type="RefSeq" id="WP_079291663.1">
    <property type="nucleotide sequence ID" value="NZ_MWPS01000043.1"/>
</dbReference>
<dbReference type="Proteomes" id="UP000190229">
    <property type="component" value="Unassembled WGS sequence"/>
</dbReference>
<dbReference type="AlphaFoldDB" id="A0A1V4EQ84"/>
<name>A0A1V4EQ84_9BACL</name>
<sequence length="210" mass="23008">MKRYKQFAVAGVALSTVGVLAGCGTVNTTTSGSTSTNTINQAGTWKTYTNDRFGFSVEYPSTWKTGPRSNDGDGRYFTTPSGMASFHNGYGLGVAKSDVMLVAVGTPNAVMGSGNGYNFKKMVAAFKENIPNKRRQQRFISESYTVVPNKWIVDTLVTKLGYGGIQYSEMYISLNTNQTITMIFPESKSNVYLPIWNYVSKKFRPGNKSG</sequence>
<dbReference type="PROSITE" id="PS51257">
    <property type="entry name" value="PROKAR_LIPOPROTEIN"/>
    <property type="match status" value="1"/>
</dbReference>
<evidence type="ECO:0008006" key="4">
    <source>
        <dbReference type="Google" id="ProtNLM"/>
    </source>
</evidence>
<keyword evidence="3" id="KW-1185">Reference proteome</keyword>
<proteinExistence type="predicted"/>
<dbReference type="EMBL" id="MWPS01000043">
    <property type="protein sequence ID" value="OPG15095.1"/>
    <property type="molecule type" value="Genomic_DNA"/>
</dbReference>
<gene>
    <name evidence="2" type="ORF">B2M26_13150</name>
</gene>
<organism evidence="2 3">
    <name type="scientific">Ferroacidibacillus organovorans</name>
    <dbReference type="NCBI Taxonomy" id="1765683"/>
    <lineage>
        <taxon>Bacteria</taxon>
        <taxon>Bacillati</taxon>
        <taxon>Bacillota</taxon>
        <taxon>Bacilli</taxon>
        <taxon>Bacillales</taxon>
        <taxon>Alicyclobacillaceae</taxon>
        <taxon>Ferroacidibacillus</taxon>
    </lineage>
</organism>
<accession>A0A1V4EQ84</accession>
<feature type="signal peptide" evidence="1">
    <location>
        <begin position="1"/>
        <end position="21"/>
    </location>
</feature>
<keyword evidence="1" id="KW-0732">Signal</keyword>
<evidence type="ECO:0000256" key="1">
    <source>
        <dbReference type="SAM" id="SignalP"/>
    </source>
</evidence>
<comment type="caution">
    <text evidence="2">The sequence shown here is derived from an EMBL/GenBank/DDBJ whole genome shotgun (WGS) entry which is preliminary data.</text>
</comment>
<feature type="chain" id="PRO_5038814797" description="PsbP C-terminal domain-containing protein" evidence="1">
    <location>
        <begin position="22"/>
        <end position="210"/>
    </location>
</feature>
<reference evidence="2 3" key="1">
    <citation type="submission" date="2017-02" db="EMBL/GenBank/DDBJ databases">
        <title>Draft genome of Acidibacillus ferrooxidans Huett2.</title>
        <authorList>
            <person name="Schopf S."/>
        </authorList>
    </citation>
    <scope>NUCLEOTIDE SEQUENCE [LARGE SCALE GENOMIC DNA]</scope>
    <source>
        <strain evidence="2 3">Huett2</strain>
    </source>
</reference>
<evidence type="ECO:0000313" key="3">
    <source>
        <dbReference type="Proteomes" id="UP000190229"/>
    </source>
</evidence>
<protein>
    <recommendedName>
        <fullName evidence="4">PsbP C-terminal domain-containing protein</fullName>
    </recommendedName>
</protein>